<accession>A0A9P8NYH2</accession>
<gene>
    <name evidence="2" type="ORF">OGAPHI_006003</name>
</gene>
<feature type="compositionally biased region" description="Polar residues" evidence="1">
    <location>
        <begin position="220"/>
        <end position="232"/>
    </location>
</feature>
<dbReference type="Proteomes" id="UP000769157">
    <property type="component" value="Unassembled WGS sequence"/>
</dbReference>
<dbReference type="GeneID" id="70237967"/>
<feature type="compositionally biased region" description="Polar residues" evidence="1">
    <location>
        <begin position="247"/>
        <end position="259"/>
    </location>
</feature>
<proteinExistence type="predicted"/>
<sequence length="259" mass="26450">MLKSEISKPSPDTLTWECLWNHMDLSLLTRHRRVVSTAEATSRSFCDRPYALVFIVESGVVAGDFSSAPLGFGFPFAVWLTAAAHLSSPTGLAGTGAGLSVLIVGRLPARLASVAVGVAVFGTAGATDTPAFTPATGIGCTEATFGVGVVSFFFTGVVTGSGTETLIGAVDVKTDSSSLCTPLAALPPSRSAFSSTSKFRSSWPTTGPSTLSSWTLSPPACTSPSPAQPTDGSRSTSPCPSPRSWPANSSPARETAAAS</sequence>
<evidence type="ECO:0000313" key="2">
    <source>
        <dbReference type="EMBL" id="KAH3661825.1"/>
    </source>
</evidence>
<keyword evidence="3" id="KW-1185">Reference proteome</keyword>
<evidence type="ECO:0000256" key="1">
    <source>
        <dbReference type="SAM" id="MobiDB-lite"/>
    </source>
</evidence>
<reference evidence="2" key="2">
    <citation type="submission" date="2021-01" db="EMBL/GenBank/DDBJ databases">
        <authorList>
            <person name="Schikora-Tamarit M.A."/>
        </authorList>
    </citation>
    <scope>NUCLEOTIDE SEQUENCE</scope>
    <source>
        <strain evidence="2">CBS6075</strain>
    </source>
</reference>
<feature type="compositionally biased region" description="Low complexity" evidence="1">
    <location>
        <begin position="189"/>
        <end position="219"/>
    </location>
</feature>
<evidence type="ECO:0000313" key="3">
    <source>
        <dbReference type="Proteomes" id="UP000769157"/>
    </source>
</evidence>
<feature type="region of interest" description="Disordered" evidence="1">
    <location>
        <begin position="189"/>
        <end position="259"/>
    </location>
</feature>
<protein>
    <submittedName>
        <fullName evidence="2">Uncharacterized protein</fullName>
    </submittedName>
</protein>
<dbReference type="EMBL" id="JAEUBE010000414">
    <property type="protein sequence ID" value="KAH3661825.1"/>
    <property type="molecule type" value="Genomic_DNA"/>
</dbReference>
<dbReference type="AlphaFoldDB" id="A0A9P8NYH2"/>
<dbReference type="RefSeq" id="XP_046058929.1">
    <property type="nucleotide sequence ID" value="XM_046207247.1"/>
</dbReference>
<organism evidence="2 3">
    <name type="scientific">Ogataea philodendri</name>
    <dbReference type="NCBI Taxonomy" id="1378263"/>
    <lineage>
        <taxon>Eukaryota</taxon>
        <taxon>Fungi</taxon>
        <taxon>Dikarya</taxon>
        <taxon>Ascomycota</taxon>
        <taxon>Saccharomycotina</taxon>
        <taxon>Pichiomycetes</taxon>
        <taxon>Pichiales</taxon>
        <taxon>Pichiaceae</taxon>
        <taxon>Ogataea</taxon>
    </lineage>
</organism>
<comment type="caution">
    <text evidence="2">The sequence shown here is derived from an EMBL/GenBank/DDBJ whole genome shotgun (WGS) entry which is preliminary data.</text>
</comment>
<reference evidence="2" key="1">
    <citation type="journal article" date="2021" name="Open Biol.">
        <title>Shared evolutionary footprints suggest mitochondrial oxidative damage underlies multiple complex I losses in fungi.</title>
        <authorList>
            <person name="Schikora-Tamarit M.A."/>
            <person name="Marcet-Houben M."/>
            <person name="Nosek J."/>
            <person name="Gabaldon T."/>
        </authorList>
    </citation>
    <scope>NUCLEOTIDE SEQUENCE</scope>
    <source>
        <strain evidence="2">CBS6075</strain>
    </source>
</reference>
<name>A0A9P8NYH2_9ASCO</name>
<feature type="compositionally biased region" description="Low complexity" evidence="1">
    <location>
        <begin position="233"/>
        <end position="246"/>
    </location>
</feature>